<dbReference type="Proteomes" id="UP000830768">
    <property type="component" value="Chromosome 11"/>
</dbReference>
<evidence type="ECO:0000313" key="2">
    <source>
        <dbReference type="Proteomes" id="UP000830768"/>
    </source>
</evidence>
<organism evidence="1 2">
    <name type="scientific">Fusarium solani subsp. cucurbitae</name>
    <name type="common">Neocosmosporum cucurbitae</name>
    <dbReference type="NCBI Taxonomy" id="2747967"/>
    <lineage>
        <taxon>Eukaryota</taxon>
        <taxon>Fungi</taxon>
        <taxon>Dikarya</taxon>
        <taxon>Ascomycota</taxon>
        <taxon>Pezizomycotina</taxon>
        <taxon>Sordariomycetes</taxon>
        <taxon>Hypocreomycetidae</taxon>
        <taxon>Hypocreales</taxon>
        <taxon>Nectriaceae</taxon>
        <taxon>Fusarium</taxon>
        <taxon>Fusarium solani species complex</taxon>
    </lineage>
</organism>
<name>A0ACD3ZN07_FUSSC</name>
<evidence type="ECO:0000313" key="1">
    <source>
        <dbReference type="EMBL" id="UPL02714.1"/>
    </source>
</evidence>
<protein>
    <submittedName>
        <fullName evidence="1">Uncharacterized protein</fullName>
    </submittedName>
</protein>
<proteinExistence type="predicted"/>
<keyword evidence="2" id="KW-1185">Reference proteome</keyword>
<dbReference type="EMBL" id="CP090039">
    <property type="protein sequence ID" value="UPL02714.1"/>
    <property type="molecule type" value="Genomic_DNA"/>
</dbReference>
<sequence length="382" mass="41225">MTRACLMEGWERLVIIRDGSSPPRLLVESEEAGKDNPISIEDLRDAGRSFSFFIFFLCFLISLSTRIFVFAVITPSSRITLCIWTICFLRFSALSSYDDIDTSPKPITSIIFSPHDFRMQLSTLLVSALVAIVSAAPTYPEVKAKDARSAIDSLGSLSDYFNSLAYKVQAAKVSGEVPVCDLSQARMPLNGALADPAKGLTLKHVAVGRGTQNYTCDPKEPSVAPKANGAVATLFNASCVAALYPDLLERIPGMAVHFSLTNASRLGPAELPVSGHHYFTADGVPFFDIRTPGHDIGEAPCAKNDSAPAPSSASVGQKGEAAVPWLKLDTIEGATHNIKQVYRLTTAGGSPPGTCEGMNAQFQVEYSTVYWFWAGDIEEDEE</sequence>
<accession>A0ACD3ZN07</accession>
<gene>
    <name evidence="1" type="ORF">LCI18_013648</name>
</gene>
<reference evidence="1" key="1">
    <citation type="submission" date="2021-11" db="EMBL/GenBank/DDBJ databases">
        <title>Fusarium solani-melongenae Genome sequencing and assembly.</title>
        <authorList>
            <person name="Xie S."/>
            <person name="Huang L."/>
            <person name="Zhang X."/>
        </authorList>
    </citation>
    <scope>NUCLEOTIDE SEQUENCE</scope>
    <source>
        <strain evidence="1">CRI 24-3</strain>
    </source>
</reference>